<evidence type="ECO:0008006" key="3">
    <source>
        <dbReference type="Google" id="ProtNLM"/>
    </source>
</evidence>
<dbReference type="EMBL" id="JAGTPW010000079">
    <property type="protein sequence ID" value="MBR8646228.1"/>
    <property type="molecule type" value="Genomic_DNA"/>
</dbReference>
<accession>A0A941FKA0</accession>
<proteinExistence type="predicted"/>
<dbReference type="Proteomes" id="UP000680045">
    <property type="component" value="Unassembled WGS sequence"/>
</dbReference>
<comment type="caution">
    <text evidence="1">The sequence shown here is derived from an EMBL/GenBank/DDBJ whole genome shotgun (WGS) entry which is preliminary data.</text>
</comment>
<name>A0A941FKA0_9BACI</name>
<evidence type="ECO:0000313" key="2">
    <source>
        <dbReference type="Proteomes" id="UP000680045"/>
    </source>
</evidence>
<dbReference type="AlphaFoldDB" id="A0A941FKA0"/>
<gene>
    <name evidence="1" type="ORF">KEH51_27705</name>
</gene>
<organism evidence="1 2">
    <name type="scientific">Peribacillus frigoritolerans</name>
    <dbReference type="NCBI Taxonomy" id="450367"/>
    <lineage>
        <taxon>Bacteria</taxon>
        <taxon>Bacillati</taxon>
        <taxon>Bacillota</taxon>
        <taxon>Bacilli</taxon>
        <taxon>Bacillales</taxon>
        <taxon>Bacillaceae</taxon>
        <taxon>Peribacillus</taxon>
    </lineage>
</organism>
<reference evidence="1" key="1">
    <citation type="submission" date="2021-04" db="EMBL/GenBank/DDBJ databases">
        <title>Whole genome sequencing of Enterococci isolates from hospitalized patients.</title>
        <authorList>
            <person name="Ogoti B.M."/>
            <person name="Onyambu F.G."/>
        </authorList>
    </citation>
    <scope>NUCLEOTIDE SEQUENCE</scope>
    <source>
        <strain evidence="1">242</strain>
    </source>
</reference>
<protein>
    <recommendedName>
        <fullName evidence="3">DUF3918 domain-containing protein</fullName>
    </recommendedName>
</protein>
<sequence>MTNLKEETNMPSNKMLGTVLIGAAAFLMRNKKTREKTMSQIRSLATPETIDKVKSQFQSITKTKSSNPSVR</sequence>
<evidence type="ECO:0000313" key="1">
    <source>
        <dbReference type="EMBL" id="MBR8646228.1"/>
    </source>
</evidence>